<keyword evidence="4" id="KW-1185">Reference proteome</keyword>
<keyword evidence="3" id="KW-0326">Glycosidase</keyword>
<keyword evidence="3" id="KW-0858">Xylan degradation</keyword>
<feature type="region of interest" description="Disordered" evidence="1">
    <location>
        <begin position="88"/>
        <end position="182"/>
    </location>
</feature>
<evidence type="ECO:0000256" key="1">
    <source>
        <dbReference type="SAM" id="MobiDB-lite"/>
    </source>
</evidence>
<dbReference type="HOGENOM" id="CLU_513525_0_0_2"/>
<dbReference type="InterPro" id="IPR013783">
    <property type="entry name" value="Ig-like_fold"/>
</dbReference>
<dbReference type="GO" id="GO:0045493">
    <property type="term" value="P:xylan catabolic process"/>
    <property type="evidence" value="ECO:0007669"/>
    <property type="project" value="UniProtKB-KW"/>
</dbReference>
<accession>A0A075MMV1</accession>
<dbReference type="Proteomes" id="UP000028194">
    <property type="component" value="Chromosome"/>
</dbReference>
<feature type="domain" description="NodB homology" evidence="2">
    <location>
        <begin position="187"/>
        <end position="416"/>
    </location>
</feature>
<dbReference type="Pfam" id="PF17957">
    <property type="entry name" value="Big_7"/>
    <property type="match status" value="1"/>
</dbReference>
<organism evidence="3 4">
    <name type="scientific">Candidatus Nitrososphaera evergladensis SR1</name>
    <dbReference type="NCBI Taxonomy" id="1459636"/>
    <lineage>
        <taxon>Archaea</taxon>
        <taxon>Nitrososphaerota</taxon>
        <taxon>Nitrososphaeria</taxon>
        <taxon>Nitrososphaerales</taxon>
        <taxon>Nitrososphaeraceae</taxon>
        <taxon>Nitrososphaera</taxon>
    </lineage>
</organism>
<sequence length="530" mass="57683">MSSRPILSSFALKFLSPLTTLVKSAPFSRVLGSRRLLAFAMFALIAMSAAMPSAFAQRPADKNLDRAGNVVHKVVGSALGSVADIAKMHDNGHDHSNNDDDNRTDRHDDERDDDGSRHSGGRNSSNSDDDDNGGGNDDRGRRGNNDDDDDNNNDDRDRDSSTNNSSSGNGSNDGGGSSSGNDGDRCNCIVMRLDDVQDEWVRDVQLALLNRLISNHVHTSTAIIMKDFGNDSAIVSKVREGGDAGLFEYSIHGWDHVDYATLSLEEQKSTLEKAKAKLVDVLGKDSDIFVTPYNNFSENTLSAMDQLGMTIISSDETDLFPAAPKESPLYPNIAHMPQTINFAEQVGEVKVLRPLNEIVSAVSADIRDKGYAVLTLHPQDFTQYKGTEVQNEVNPVAMLRLEQFIKSARDAGFSFAGFEQALEDNHPDLSTIPDKSKPYESVLTPSPGSSFSVNSEVTVTGRAFDDTAIKSVEVRTTDSSYRAASTDNNFEDWTETVQMPSAPGTVDIIAKATDIEGKQTWVYVPVNVTQ</sequence>
<dbReference type="GO" id="GO:0016798">
    <property type="term" value="F:hydrolase activity, acting on glycosyl bonds"/>
    <property type="evidence" value="ECO:0007669"/>
    <property type="project" value="UniProtKB-KW"/>
</dbReference>
<protein>
    <submittedName>
        <fullName evidence="3">Putative xylanase/chitin deacetylase</fullName>
    </submittedName>
</protein>
<dbReference type="eggNOG" id="arCOG02876">
    <property type="taxonomic scope" value="Archaea"/>
</dbReference>
<feature type="compositionally biased region" description="Basic and acidic residues" evidence="1">
    <location>
        <begin position="88"/>
        <end position="117"/>
    </location>
</feature>
<dbReference type="GO" id="GO:0016810">
    <property type="term" value="F:hydrolase activity, acting on carbon-nitrogen (but not peptide) bonds"/>
    <property type="evidence" value="ECO:0007669"/>
    <property type="project" value="InterPro"/>
</dbReference>
<dbReference type="KEGG" id="nev:NTE_00403"/>
<proteinExistence type="predicted"/>
<dbReference type="AlphaFoldDB" id="A0A075MMV1"/>
<feature type="compositionally biased region" description="Basic and acidic residues" evidence="1">
    <location>
        <begin position="136"/>
        <end position="145"/>
    </location>
</feature>
<dbReference type="SUPFAM" id="SSF88713">
    <property type="entry name" value="Glycoside hydrolase/deacetylase"/>
    <property type="match status" value="1"/>
</dbReference>
<dbReference type="InterPro" id="IPR011330">
    <property type="entry name" value="Glyco_hydro/deAcase_b/a-brl"/>
</dbReference>
<dbReference type="EMBL" id="CP007174">
    <property type="protein sequence ID" value="AIF82485.1"/>
    <property type="molecule type" value="Genomic_DNA"/>
</dbReference>
<gene>
    <name evidence="3" type="ORF">NTE_00403</name>
</gene>
<keyword evidence="3" id="KW-0378">Hydrolase</keyword>
<evidence type="ECO:0000259" key="2">
    <source>
        <dbReference type="PROSITE" id="PS51677"/>
    </source>
</evidence>
<feature type="compositionally biased region" description="Low complexity" evidence="1">
    <location>
        <begin position="161"/>
        <end position="170"/>
    </location>
</feature>
<keyword evidence="3" id="KW-0624">Polysaccharide degradation</keyword>
<reference evidence="3 4" key="1">
    <citation type="journal article" date="2014" name="PLoS ONE">
        <title>Genome Sequence of Candidatus Nitrososphaera evergladensis from Group I.1b Enriched from Everglades Soil Reveals Novel Genomic Features of the Ammonia-Oxidizing Archaea.</title>
        <authorList>
            <person name="Zhalnina K.V."/>
            <person name="Dias R."/>
            <person name="Leonard M.T."/>
            <person name="Dorr de Quadros P."/>
            <person name="Camargo F.A."/>
            <person name="Drew J.C."/>
            <person name="Farmerie W.G."/>
            <person name="Daroub S.H."/>
            <person name="Triplett E.W."/>
        </authorList>
    </citation>
    <scope>NUCLEOTIDE SEQUENCE [LARGE SCALE GENOMIC DNA]</scope>
    <source>
        <strain evidence="3 4">SR1</strain>
    </source>
</reference>
<evidence type="ECO:0000313" key="3">
    <source>
        <dbReference type="EMBL" id="AIF82485.1"/>
    </source>
</evidence>
<dbReference type="STRING" id="1459636.NTE_00403"/>
<keyword evidence="3" id="KW-0119">Carbohydrate metabolism</keyword>
<dbReference type="Gene3D" id="3.20.20.370">
    <property type="entry name" value="Glycoside hydrolase/deacetylase"/>
    <property type="match status" value="1"/>
</dbReference>
<dbReference type="InterPro" id="IPR002509">
    <property type="entry name" value="NODB_dom"/>
</dbReference>
<dbReference type="PROSITE" id="PS51677">
    <property type="entry name" value="NODB"/>
    <property type="match status" value="1"/>
</dbReference>
<dbReference type="Pfam" id="PF01522">
    <property type="entry name" value="Polysacc_deac_1"/>
    <property type="match status" value="1"/>
</dbReference>
<evidence type="ECO:0000313" key="4">
    <source>
        <dbReference type="Proteomes" id="UP000028194"/>
    </source>
</evidence>
<dbReference type="Gene3D" id="2.60.40.10">
    <property type="entry name" value="Immunoglobulins"/>
    <property type="match status" value="1"/>
</dbReference>
<name>A0A075MMV1_9ARCH</name>